<dbReference type="AlphaFoldDB" id="A0AA38H8R1"/>
<reference evidence="2" key="1">
    <citation type="journal article" date="2022" name="G3 (Bethesda)">
        <title>High quality genome of the basidiomycete yeast Dioszegia hungarica PDD-24b-2 isolated from cloud water.</title>
        <authorList>
            <person name="Jarrige D."/>
            <person name="Haridas S."/>
            <person name="Bleykasten-Grosshans C."/>
            <person name="Joly M."/>
            <person name="Nadalig T."/>
            <person name="Sancelme M."/>
            <person name="Vuilleumier S."/>
            <person name="Grigoriev I.V."/>
            <person name="Amato P."/>
            <person name="Bringel F."/>
        </authorList>
    </citation>
    <scope>NUCLEOTIDE SEQUENCE</scope>
    <source>
        <strain evidence="2">PDD-24b-2</strain>
    </source>
</reference>
<evidence type="ECO:0000256" key="1">
    <source>
        <dbReference type="SAM" id="MobiDB-lite"/>
    </source>
</evidence>
<sequence length="203" mass="22162">MKGTSDKKTGKVVAKAEKKVGKKEQKEAEKGRKPSDTSKISKHEKLSKKAAKRALSSDSEEAAQSSKVGKAASKKARVEDSADEGEPSIISPRSTARIFRGPPRVHGREDILVTPKKLDAAEARILSLAKSSSEIAYAAAQYYEERGLRNDRDEPLYTQAELDARFRAVCLPVIGREPQPMGLRSLTQKAKKAVVDLRGSVHP</sequence>
<organism evidence="2 3">
    <name type="scientific">Dioszegia hungarica</name>
    <dbReference type="NCBI Taxonomy" id="4972"/>
    <lineage>
        <taxon>Eukaryota</taxon>
        <taxon>Fungi</taxon>
        <taxon>Dikarya</taxon>
        <taxon>Basidiomycota</taxon>
        <taxon>Agaricomycotina</taxon>
        <taxon>Tremellomycetes</taxon>
        <taxon>Tremellales</taxon>
        <taxon>Bulleribasidiaceae</taxon>
        <taxon>Dioszegia</taxon>
    </lineage>
</organism>
<protein>
    <submittedName>
        <fullName evidence="2">Uncharacterized protein</fullName>
    </submittedName>
</protein>
<evidence type="ECO:0000313" key="2">
    <source>
        <dbReference type="EMBL" id="KAI9636557.1"/>
    </source>
</evidence>
<feature type="compositionally biased region" description="Low complexity" evidence="1">
    <location>
        <begin position="53"/>
        <end position="71"/>
    </location>
</feature>
<proteinExistence type="predicted"/>
<dbReference type="Proteomes" id="UP001164286">
    <property type="component" value="Unassembled WGS sequence"/>
</dbReference>
<name>A0AA38H8R1_9TREE</name>
<feature type="compositionally biased region" description="Basic and acidic residues" evidence="1">
    <location>
        <begin position="1"/>
        <end position="44"/>
    </location>
</feature>
<keyword evidence="3" id="KW-1185">Reference proteome</keyword>
<gene>
    <name evidence="2" type="ORF">MKK02DRAFT_45261</name>
</gene>
<dbReference type="RefSeq" id="XP_052946334.1">
    <property type="nucleotide sequence ID" value="XM_053093321.1"/>
</dbReference>
<comment type="caution">
    <text evidence="2">The sequence shown here is derived from an EMBL/GenBank/DDBJ whole genome shotgun (WGS) entry which is preliminary data.</text>
</comment>
<accession>A0AA38H8R1</accession>
<feature type="region of interest" description="Disordered" evidence="1">
    <location>
        <begin position="1"/>
        <end position="102"/>
    </location>
</feature>
<evidence type="ECO:0000313" key="3">
    <source>
        <dbReference type="Proteomes" id="UP001164286"/>
    </source>
</evidence>
<dbReference type="EMBL" id="JAKWFO010000005">
    <property type="protein sequence ID" value="KAI9636557.1"/>
    <property type="molecule type" value="Genomic_DNA"/>
</dbReference>
<dbReference type="GeneID" id="77732526"/>